<comment type="caution">
    <text evidence="3">The sequence shown here is derived from an EMBL/GenBank/DDBJ whole genome shotgun (WGS) entry which is preliminary data.</text>
</comment>
<reference evidence="3" key="1">
    <citation type="submission" date="2021-02" db="EMBL/GenBank/DDBJ databases">
        <authorList>
            <person name="Steward A R."/>
        </authorList>
    </citation>
    <scope>NUCLEOTIDE SEQUENCE</scope>
</reference>
<name>A0A821WHS7_9NEOP</name>
<proteinExistence type="predicted"/>
<protein>
    <submittedName>
        <fullName evidence="3">Uncharacterized protein</fullName>
    </submittedName>
</protein>
<evidence type="ECO:0000313" key="3">
    <source>
        <dbReference type="EMBL" id="CAF4924608.1"/>
    </source>
</evidence>
<feature type="transmembrane region" description="Helical" evidence="1">
    <location>
        <begin position="42"/>
        <end position="61"/>
    </location>
</feature>
<keyword evidence="1" id="KW-0472">Membrane</keyword>
<evidence type="ECO:0000313" key="4">
    <source>
        <dbReference type="Proteomes" id="UP000663880"/>
    </source>
</evidence>
<keyword evidence="1" id="KW-1133">Transmembrane helix</keyword>
<dbReference type="EMBL" id="CAJOBZ010000061">
    <property type="protein sequence ID" value="CAF4924608.1"/>
    <property type="molecule type" value="Genomic_DNA"/>
</dbReference>
<keyword evidence="4" id="KW-1185">Reference proteome</keyword>
<dbReference type="OrthoDB" id="7485418at2759"/>
<dbReference type="Proteomes" id="UP000663880">
    <property type="component" value="Unassembled WGS sequence"/>
</dbReference>
<keyword evidence="2" id="KW-0732">Signal</keyword>
<gene>
    <name evidence="3" type="ORF">PMACD_LOCUS13338</name>
</gene>
<sequence>METELYQEVVVLLVTLLLSYLESCFACTRVRYNDCSDTTNMPYISEFVLVFIHIALCVMNAGEACNRDRKHCCQSDCRPCNQFGGPKARGMNSKVRVLCLNSTELRVLHNAA</sequence>
<keyword evidence="1" id="KW-0812">Transmembrane</keyword>
<dbReference type="AlphaFoldDB" id="A0A821WHS7"/>
<evidence type="ECO:0000256" key="1">
    <source>
        <dbReference type="SAM" id="Phobius"/>
    </source>
</evidence>
<accession>A0A821WHS7</accession>
<feature type="signal peptide" evidence="2">
    <location>
        <begin position="1"/>
        <end position="26"/>
    </location>
</feature>
<evidence type="ECO:0000256" key="2">
    <source>
        <dbReference type="SAM" id="SignalP"/>
    </source>
</evidence>
<organism evidence="3 4">
    <name type="scientific">Pieris macdunnoughi</name>
    <dbReference type="NCBI Taxonomy" id="345717"/>
    <lineage>
        <taxon>Eukaryota</taxon>
        <taxon>Metazoa</taxon>
        <taxon>Ecdysozoa</taxon>
        <taxon>Arthropoda</taxon>
        <taxon>Hexapoda</taxon>
        <taxon>Insecta</taxon>
        <taxon>Pterygota</taxon>
        <taxon>Neoptera</taxon>
        <taxon>Endopterygota</taxon>
        <taxon>Lepidoptera</taxon>
        <taxon>Glossata</taxon>
        <taxon>Ditrysia</taxon>
        <taxon>Papilionoidea</taxon>
        <taxon>Pieridae</taxon>
        <taxon>Pierinae</taxon>
        <taxon>Pieris</taxon>
    </lineage>
</organism>
<feature type="chain" id="PRO_5032519614" evidence="2">
    <location>
        <begin position="27"/>
        <end position="112"/>
    </location>
</feature>